<keyword evidence="2" id="KW-1185">Reference proteome</keyword>
<proteinExistence type="predicted"/>
<accession>A0A3P6SWD8</accession>
<dbReference type="EMBL" id="UYRX01000142">
    <property type="protein sequence ID" value="VDK75369.1"/>
    <property type="molecule type" value="Genomic_DNA"/>
</dbReference>
<evidence type="ECO:0000313" key="1">
    <source>
        <dbReference type="EMBL" id="VDK75369.1"/>
    </source>
</evidence>
<name>A0A3P6SWD8_LITSI</name>
<protein>
    <submittedName>
        <fullName evidence="1">Uncharacterized protein</fullName>
    </submittedName>
</protein>
<organism evidence="1 2">
    <name type="scientific">Litomosoides sigmodontis</name>
    <name type="common">Filarial nematode worm</name>
    <dbReference type="NCBI Taxonomy" id="42156"/>
    <lineage>
        <taxon>Eukaryota</taxon>
        <taxon>Metazoa</taxon>
        <taxon>Ecdysozoa</taxon>
        <taxon>Nematoda</taxon>
        <taxon>Chromadorea</taxon>
        <taxon>Rhabditida</taxon>
        <taxon>Spirurina</taxon>
        <taxon>Spiruromorpha</taxon>
        <taxon>Filarioidea</taxon>
        <taxon>Onchocercidae</taxon>
        <taxon>Litomosoides</taxon>
    </lineage>
</organism>
<sequence>MGYFKLDSYSAGGCIINIGNTFNTWNRTVSKVPSNRIHPRSTITNWQFEKVNSLCGNFSLLKLGKYKNLNGFTNCRTNLYILWT</sequence>
<evidence type="ECO:0000313" key="2">
    <source>
        <dbReference type="Proteomes" id="UP000277928"/>
    </source>
</evidence>
<dbReference type="Proteomes" id="UP000277928">
    <property type="component" value="Unassembled WGS sequence"/>
</dbReference>
<reference evidence="1 2" key="1">
    <citation type="submission" date="2018-08" db="EMBL/GenBank/DDBJ databases">
        <authorList>
            <person name="Laetsch R D."/>
            <person name="Stevens L."/>
            <person name="Kumar S."/>
            <person name="Blaxter L. M."/>
        </authorList>
    </citation>
    <scope>NUCLEOTIDE SEQUENCE [LARGE SCALE GENOMIC DNA]</scope>
</reference>
<gene>
    <name evidence="1" type="ORF">NLS_LOCUS2881</name>
</gene>
<dbReference type="AlphaFoldDB" id="A0A3P6SWD8"/>